<dbReference type="Gene3D" id="3.20.80.10">
    <property type="entry name" value="Regulatory factor, effector binding domain"/>
    <property type="match status" value="1"/>
</dbReference>
<comment type="caution">
    <text evidence="3">The sequence shown here is derived from an EMBL/GenBank/DDBJ whole genome shotgun (WGS) entry which is preliminary data.</text>
</comment>
<dbReference type="RefSeq" id="WP_377715440.1">
    <property type="nucleotide sequence ID" value="NZ_JBHTJM010000008.1"/>
</dbReference>
<dbReference type="Gene3D" id="3.30.530.20">
    <property type="match status" value="1"/>
</dbReference>
<keyword evidence="4" id="KW-1185">Reference proteome</keyword>
<evidence type="ECO:0000259" key="2">
    <source>
        <dbReference type="SMART" id="SM00871"/>
    </source>
</evidence>
<reference evidence="4" key="1">
    <citation type="journal article" date="2019" name="Int. J. Syst. Evol. Microbiol.">
        <title>The Global Catalogue of Microorganisms (GCM) 10K type strain sequencing project: providing services to taxonomists for standard genome sequencing and annotation.</title>
        <authorList>
            <consortium name="The Broad Institute Genomics Platform"/>
            <consortium name="The Broad Institute Genome Sequencing Center for Infectious Disease"/>
            <person name="Wu L."/>
            <person name="Ma J."/>
        </authorList>
    </citation>
    <scope>NUCLEOTIDE SEQUENCE [LARGE SCALE GENOMIC DNA]</scope>
    <source>
        <strain evidence="4">CCUG 62114</strain>
    </source>
</reference>
<dbReference type="EMBL" id="JBHTJM010000008">
    <property type="protein sequence ID" value="MFD0964078.1"/>
    <property type="molecule type" value="Genomic_DNA"/>
</dbReference>
<dbReference type="InterPro" id="IPR013538">
    <property type="entry name" value="ASHA1/2-like_C"/>
</dbReference>
<dbReference type="InterPro" id="IPR023393">
    <property type="entry name" value="START-like_dom_sf"/>
</dbReference>
<dbReference type="CDD" id="cd07818">
    <property type="entry name" value="SRPBCC_1"/>
    <property type="match status" value="1"/>
</dbReference>
<dbReference type="SUPFAM" id="SSF55961">
    <property type="entry name" value="Bet v1-like"/>
    <property type="match status" value="1"/>
</dbReference>
<dbReference type="Pfam" id="PF08327">
    <property type="entry name" value="AHSA1"/>
    <property type="match status" value="1"/>
</dbReference>
<evidence type="ECO:0000313" key="3">
    <source>
        <dbReference type="EMBL" id="MFD0964078.1"/>
    </source>
</evidence>
<feature type="domain" description="AraC effector-binding" evidence="2">
    <location>
        <begin position="191"/>
        <end position="346"/>
    </location>
</feature>
<name>A0ABW3I2L0_9FLAO</name>
<evidence type="ECO:0000313" key="4">
    <source>
        <dbReference type="Proteomes" id="UP001596997"/>
    </source>
</evidence>
<protein>
    <submittedName>
        <fullName evidence="3">GyrI-like domain-containing protein</fullName>
    </submittedName>
</protein>
<proteinExistence type="inferred from homology"/>
<comment type="similarity">
    <text evidence="1">Belongs to the AHA1 family.</text>
</comment>
<dbReference type="InterPro" id="IPR029442">
    <property type="entry name" value="GyrI-like"/>
</dbReference>
<organism evidence="3 4">
    <name type="scientific">Pseudofulvibacter geojedonensis</name>
    <dbReference type="NCBI Taxonomy" id="1123758"/>
    <lineage>
        <taxon>Bacteria</taxon>
        <taxon>Pseudomonadati</taxon>
        <taxon>Bacteroidota</taxon>
        <taxon>Flavobacteriia</taxon>
        <taxon>Flavobacteriales</taxon>
        <taxon>Flavobacteriaceae</taxon>
        <taxon>Pseudofulvibacter</taxon>
    </lineage>
</organism>
<accession>A0ABW3I2L0</accession>
<dbReference type="SUPFAM" id="SSF55136">
    <property type="entry name" value="Probable bacterial effector-binding domain"/>
    <property type="match status" value="1"/>
</dbReference>
<dbReference type="SMART" id="SM00871">
    <property type="entry name" value="AraC_E_bind"/>
    <property type="match status" value="1"/>
</dbReference>
<sequence>MKIVKYLLILIVVVVLGYCILAAMQPSSYNFERSRIIKAPIEYVYKHISDYKKCEAWGPWQEQDTTMTFQYSDQTSGVGARYSWNGAWGPGSMKTLEAIENKSLKQELKFAGFEPSEVNWSLEETDEGTKVTWGMKGNSDFKLKAMMLPQGGMEKANEASFLRGLEKLDSIVVDDFTKNPPAPPAPTYSLGGIMKLDQEAQQFIGYKQNMKIDHEAMTKLFMEFLPKAGMHAVAQKMEEGDYTPGAVFTKWDEKAGEAEFYIGLVVKKDIPLADGMEKITLPKGNNIMMSKYGPYGTGDHEAHMAIDAYLKENGLEQNGPIWELYVNDPSTVKPEEIETEIHYPVK</sequence>
<dbReference type="Proteomes" id="UP001596997">
    <property type="component" value="Unassembled WGS sequence"/>
</dbReference>
<evidence type="ECO:0000256" key="1">
    <source>
        <dbReference type="ARBA" id="ARBA00006817"/>
    </source>
</evidence>
<dbReference type="Pfam" id="PF06445">
    <property type="entry name" value="GyrI-like"/>
    <property type="match status" value="1"/>
</dbReference>
<gene>
    <name evidence="3" type="ORF">ACFQ1O_08695</name>
</gene>
<dbReference type="InterPro" id="IPR010499">
    <property type="entry name" value="AraC_E-bd"/>
</dbReference>
<dbReference type="InterPro" id="IPR011256">
    <property type="entry name" value="Reg_factor_effector_dom_sf"/>
</dbReference>